<dbReference type="EMBL" id="QSSQ01000082">
    <property type="protein sequence ID" value="RGL91624.1"/>
    <property type="molecule type" value="Genomic_DNA"/>
</dbReference>
<accession>A0A3E4TLW9</accession>
<dbReference type="Proteomes" id="UP000261257">
    <property type="component" value="Unassembled WGS sequence"/>
</dbReference>
<dbReference type="PANTHER" id="PTHR33408">
    <property type="entry name" value="TRANSPOSASE"/>
    <property type="match status" value="1"/>
</dbReference>
<dbReference type="PANTHER" id="PTHR33408:SF2">
    <property type="entry name" value="TRANSPOSASE DDE DOMAIN-CONTAINING PROTEIN"/>
    <property type="match status" value="1"/>
</dbReference>
<dbReference type="AlphaFoldDB" id="A0A3E4TLW9"/>
<comment type="caution">
    <text evidence="1">The sequence shown here is derived from an EMBL/GenBank/DDBJ whole genome shotgun (WGS) entry which is preliminary data.</text>
</comment>
<reference evidence="1 2" key="1">
    <citation type="submission" date="2018-08" db="EMBL/GenBank/DDBJ databases">
        <title>A genome reference for cultivated species of the human gut microbiota.</title>
        <authorList>
            <person name="Zou Y."/>
            <person name="Xue W."/>
            <person name="Luo G."/>
        </authorList>
    </citation>
    <scope>NUCLEOTIDE SEQUENCE [LARGE SCALE GENOMIC DNA]</scope>
    <source>
        <strain evidence="1 2">TF05-11AC</strain>
    </source>
</reference>
<evidence type="ECO:0000313" key="1">
    <source>
        <dbReference type="EMBL" id="RGL91624.1"/>
    </source>
</evidence>
<organism evidence="1 2">
    <name type="scientific">Hungatella hathewayi</name>
    <dbReference type="NCBI Taxonomy" id="154046"/>
    <lineage>
        <taxon>Bacteria</taxon>
        <taxon>Bacillati</taxon>
        <taxon>Bacillota</taxon>
        <taxon>Clostridia</taxon>
        <taxon>Lachnospirales</taxon>
        <taxon>Lachnospiraceae</taxon>
        <taxon>Hungatella</taxon>
    </lineage>
</organism>
<gene>
    <name evidence="1" type="ORF">DXC39_33275</name>
</gene>
<protein>
    <submittedName>
        <fullName evidence="1">Uncharacterized protein</fullName>
    </submittedName>
</protein>
<proteinExistence type="predicted"/>
<name>A0A3E4TLW9_9FIRM</name>
<sequence>MRRLEKEGLISLKELYIDGTKIEANANRYTFIWWGSLNYHLAGLLDTIDALYTKYNTFLLENGYGLKYNLGNARMFVIEGMDKVRKVIEENRKRKLTKHKKISNNTIIEIDYCSPLEIRKLPKNLMQIAQGEDIGFVYGKGKHKPEIQKLYEELEECGTRLMEYKACFEIMGKGRNSYSKTDMEATFMRMKEECGKKLNLVSPAASNPIKVGRLTARKAQFPAGYRSVGKSKGHQGANRQE</sequence>
<evidence type="ECO:0000313" key="2">
    <source>
        <dbReference type="Proteomes" id="UP000261257"/>
    </source>
</evidence>